<sequence length="72" mass="8409">MCLLEKLWDDTIAGPRPETGLCMLRKCSTFNFRTIFGKDVDVELNENQRMSMKRREMLESGAFHHLFKASNL</sequence>
<name>A0AAD3SHE2_NEPGR</name>
<comment type="similarity">
    <text evidence="1">Belongs to the DRM1/ARP family.</text>
</comment>
<evidence type="ECO:0000313" key="3">
    <source>
        <dbReference type="Proteomes" id="UP001279734"/>
    </source>
</evidence>
<organism evidence="2 3">
    <name type="scientific">Nepenthes gracilis</name>
    <name type="common">Slender pitcher plant</name>
    <dbReference type="NCBI Taxonomy" id="150966"/>
    <lineage>
        <taxon>Eukaryota</taxon>
        <taxon>Viridiplantae</taxon>
        <taxon>Streptophyta</taxon>
        <taxon>Embryophyta</taxon>
        <taxon>Tracheophyta</taxon>
        <taxon>Spermatophyta</taxon>
        <taxon>Magnoliopsida</taxon>
        <taxon>eudicotyledons</taxon>
        <taxon>Gunneridae</taxon>
        <taxon>Pentapetalae</taxon>
        <taxon>Caryophyllales</taxon>
        <taxon>Nepenthaceae</taxon>
        <taxon>Nepenthes</taxon>
    </lineage>
</organism>
<keyword evidence="3" id="KW-1185">Reference proteome</keyword>
<dbReference type="Proteomes" id="UP001279734">
    <property type="component" value="Unassembled WGS sequence"/>
</dbReference>
<dbReference type="PANTHER" id="PTHR33565:SF20">
    <property type="entry name" value="DORMANCY-ASSOCIATED PROTEIN HOMOLOG 4"/>
    <property type="match status" value="1"/>
</dbReference>
<dbReference type="AlphaFoldDB" id="A0AAD3SHE2"/>
<protein>
    <submittedName>
        <fullName evidence="2">Uncharacterized protein</fullName>
    </submittedName>
</protein>
<dbReference type="InterPro" id="IPR008406">
    <property type="entry name" value="DRM/ARP"/>
</dbReference>
<accession>A0AAD3SHE2</accession>
<dbReference type="EMBL" id="BSYO01000011">
    <property type="protein sequence ID" value="GMH11343.1"/>
    <property type="molecule type" value="Genomic_DNA"/>
</dbReference>
<evidence type="ECO:0000313" key="2">
    <source>
        <dbReference type="EMBL" id="GMH11343.1"/>
    </source>
</evidence>
<evidence type="ECO:0000256" key="1">
    <source>
        <dbReference type="ARBA" id="ARBA00010502"/>
    </source>
</evidence>
<dbReference type="Pfam" id="PF05564">
    <property type="entry name" value="Auxin_repressed"/>
    <property type="match status" value="1"/>
</dbReference>
<comment type="caution">
    <text evidence="2">The sequence shown here is derived from an EMBL/GenBank/DDBJ whole genome shotgun (WGS) entry which is preliminary data.</text>
</comment>
<proteinExistence type="inferred from homology"/>
<dbReference type="PANTHER" id="PTHR33565">
    <property type="entry name" value="DORMANCY-ASSOCIATED PROTEIN 1"/>
    <property type="match status" value="1"/>
</dbReference>
<reference evidence="2" key="1">
    <citation type="submission" date="2023-05" db="EMBL/GenBank/DDBJ databases">
        <title>Nepenthes gracilis genome sequencing.</title>
        <authorList>
            <person name="Fukushima K."/>
        </authorList>
    </citation>
    <scope>NUCLEOTIDE SEQUENCE</scope>
    <source>
        <strain evidence="2">SING2019-196</strain>
    </source>
</reference>
<gene>
    <name evidence="2" type="ORF">Nepgr_013184</name>
</gene>